<name>A0A4R9AHX7_9MICO</name>
<keyword evidence="4" id="KW-0808">Transferase</keyword>
<dbReference type="Gene3D" id="3.30.559.10">
    <property type="entry name" value="Chloramphenicol acetyltransferase-like domain"/>
    <property type="match status" value="1"/>
</dbReference>
<feature type="domain" description="Lipoyl-binding" evidence="5">
    <location>
        <begin position="2"/>
        <end position="77"/>
    </location>
</feature>
<dbReference type="GO" id="GO:0016746">
    <property type="term" value="F:acyltransferase activity"/>
    <property type="evidence" value="ECO:0007669"/>
    <property type="project" value="UniProtKB-KW"/>
</dbReference>
<dbReference type="GO" id="GO:0006086">
    <property type="term" value="P:pyruvate decarboxylation to acetyl-CoA"/>
    <property type="evidence" value="ECO:0007669"/>
    <property type="project" value="InterPro"/>
</dbReference>
<comment type="similarity">
    <text evidence="2 4">Belongs to the 2-oxoacid dehydrogenase family.</text>
</comment>
<evidence type="ECO:0000313" key="8">
    <source>
        <dbReference type="Proteomes" id="UP000298170"/>
    </source>
</evidence>
<comment type="cofactor">
    <cofactor evidence="1 4">
        <name>(R)-lipoate</name>
        <dbReference type="ChEBI" id="CHEBI:83088"/>
    </cofactor>
</comment>
<reference evidence="7 8" key="1">
    <citation type="submission" date="2019-03" db="EMBL/GenBank/DDBJ databases">
        <title>Genomics of glacier-inhabiting Cryobacterium strains.</title>
        <authorList>
            <person name="Liu Q."/>
            <person name="Xin Y.-H."/>
        </authorList>
    </citation>
    <scope>NUCLEOTIDE SEQUENCE [LARGE SCALE GENOMIC DNA]</scope>
    <source>
        <strain evidence="7 8">Sr39</strain>
    </source>
</reference>
<dbReference type="InterPro" id="IPR011053">
    <property type="entry name" value="Single_hybrid_motif"/>
</dbReference>
<evidence type="ECO:0000256" key="1">
    <source>
        <dbReference type="ARBA" id="ARBA00001938"/>
    </source>
</evidence>
<dbReference type="PANTHER" id="PTHR23151">
    <property type="entry name" value="DIHYDROLIPOAMIDE ACETYL/SUCCINYL-TRANSFERASE-RELATED"/>
    <property type="match status" value="1"/>
</dbReference>
<organism evidence="7 8">
    <name type="scientific">Cryobacterium suzukii</name>
    <dbReference type="NCBI Taxonomy" id="1259198"/>
    <lineage>
        <taxon>Bacteria</taxon>
        <taxon>Bacillati</taxon>
        <taxon>Actinomycetota</taxon>
        <taxon>Actinomycetes</taxon>
        <taxon>Micrococcales</taxon>
        <taxon>Microbacteriaceae</taxon>
        <taxon>Cryobacterium</taxon>
    </lineage>
</organism>
<keyword evidence="4" id="KW-0012">Acyltransferase</keyword>
<comment type="caution">
    <text evidence="7">The sequence shown here is derived from an EMBL/GenBank/DDBJ whole genome shotgun (WGS) entry which is preliminary data.</text>
</comment>
<dbReference type="EMBL" id="SOHJ01000002">
    <property type="protein sequence ID" value="TFD62588.1"/>
    <property type="molecule type" value="Genomic_DNA"/>
</dbReference>
<dbReference type="InterPro" id="IPR045257">
    <property type="entry name" value="E2/Pdx1"/>
</dbReference>
<dbReference type="InterPro" id="IPR004167">
    <property type="entry name" value="PSBD"/>
</dbReference>
<dbReference type="OrthoDB" id="9805770at2"/>
<dbReference type="GO" id="GO:0045254">
    <property type="term" value="C:pyruvate dehydrogenase complex"/>
    <property type="evidence" value="ECO:0007669"/>
    <property type="project" value="InterPro"/>
</dbReference>
<keyword evidence="3 4" id="KW-0450">Lipoyl</keyword>
<evidence type="ECO:0000256" key="4">
    <source>
        <dbReference type="RuleBase" id="RU003423"/>
    </source>
</evidence>
<dbReference type="EC" id="2.3.1.-" evidence="4"/>
<dbReference type="SUPFAM" id="SSF52777">
    <property type="entry name" value="CoA-dependent acyltransferases"/>
    <property type="match status" value="1"/>
</dbReference>
<accession>A0A4R9AHX7</accession>
<dbReference type="Proteomes" id="UP000298170">
    <property type="component" value="Unassembled WGS sequence"/>
</dbReference>
<dbReference type="InterPro" id="IPR023213">
    <property type="entry name" value="CAT-like_dom_sf"/>
</dbReference>
<proteinExistence type="inferred from homology"/>
<dbReference type="InterPro" id="IPR001078">
    <property type="entry name" value="2-oxoacid_DH_actylTfrase"/>
</dbReference>
<keyword evidence="8" id="KW-1185">Reference proteome</keyword>
<dbReference type="Gene3D" id="2.40.50.100">
    <property type="match status" value="1"/>
</dbReference>
<dbReference type="PROSITE" id="PS51826">
    <property type="entry name" value="PSBD"/>
    <property type="match status" value="1"/>
</dbReference>
<dbReference type="InterPro" id="IPR036625">
    <property type="entry name" value="E3-bd_dom_sf"/>
</dbReference>
<sequence length="416" mass="44577">MAQVIRMPEVFAGSSEAALSSWLVQAGDHIEVGTPLAEIETDKANVEYAAETAGIIGTTLVVPGDSVSVGAPILVLLQIGEAHSEIQPFLDALSNDRPTPVSATDEKADSIELGHQVEVMTTSDQRLFASPIARRIARDAAIDLNRLRGTGPAGRITRRDVEASMAARPMHTASVVAQSTEPGQPATGRQVSYEEIPHSGMRRAIARRLTESKSTVPHFYLTAECRVDELFAVRARINETSTTRISVNDLIVKAVAGAFVEVPEANVTWTDSAMLRHRAVDISIAVATQEGLYTPVVRAVETLTISALSQQISELATRATERRLRQHELEGGSFCVTNLGMYGTLEFSAILNPPQSGILAVGAANQQPVVADGALSIAKVMRFTLSVDHRAIDGAMAATWLAAFTQRIENPLSLLV</sequence>
<dbReference type="SUPFAM" id="SSF47005">
    <property type="entry name" value="Peripheral subunit-binding domain of 2-oxo acid dehydrogenase complex"/>
    <property type="match status" value="1"/>
</dbReference>
<dbReference type="Gene3D" id="4.10.320.10">
    <property type="entry name" value="E3-binding domain"/>
    <property type="match status" value="1"/>
</dbReference>
<dbReference type="Pfam" id="PF00198">
    <property type="entry name" value="2-oxoacid_dh"/>
    <property type="match status" value="1"/>
</dbReference>
<evidence type="ECO:0000256" key="2">
    <source>
        <dbReference type="ARBA" id="ARBA00007317"/>
    </source>
</evidence>
<evidence type="ECO:0000256" key="3">
    <source>
        <dbReference type="ARBA" id="ARBA00022823"/>
    </source>
</evidence>
<dbReference type="Pfam" id="PF00364">
    <property type="entry name" value="Biotin_lipoyl"/>
    <property type="match status" value="1"/>
</dbReference>
<dbReference type="Pfam" id="PF02817">
    <property type="entry name" value="E3_binding"/>
    <property type="match status" value="1"/>
</dbReference>
<protein>
    <recommendedName>
        <fullName evidence="4">Dihydrolipoamide acetyltransferase component of pyruvate dehydrogenase complex</fullName>
        <ecNumber evidence="4">2.3.1.-</ecNumber>
    </recommendedName>
</protein>
<dbReference type="RefSeq" id="WP_134512943.1">
    <property type="nucleotide sequence ID" value="NZ_SOHJ01000002.1"/>
</dbReference>
<feature type="domain" description="Peripheral subunit-binding (PSBD)" evidence="6">
    <location>
        <begin position="128"/>
        <end position="165"/>
    </location>
</feature>
<dbReference type="SUPFAM" id="SSF51230">
    <property type="entry name" value="Single hybrid motif"/>
    <property type="match status" value="1"/>
</dbReference>
<dbReference type="PANTHER" id="PTHR23151:SF90">
    <property type="entry name" value="DIHYDROLIPOYLLYSINE-RESIDUE ACETYLTRANSFERASE COMPONENT OF PYRUVATE DEHYDROGENASE COMPLEX, MITOCHONDRIAL-RELATED"/>
    <property type="match status" value="1"/>
</dbReference>
<evidence type="ECO:0000259" key="5">
    <source>
        <dbReference type="PROSITE" id="PS50968"/>
    </source>
</evidence>
<dbReference type="PROSITE" id="PS50968">
    <property type="entry name" value="BIOTINYL_LIPOYL"/>
    <property type="match status" value="1"/>
</dbReference>
<evidence type="ECO:0000313" key="7">
    <source>
        <dbReference type="EMBL" id="TFD62588.1"/>
    </source>
</evidence>
<gene>
    <name evidence="7" type="ORF">E3T39_01155</name>
</gene>
<dbReference type="InterPro" id="IPR000089">
    <property type="entry name" value="Biotin_lipoyl"/>
</dbReference>
<evidence type="ECO:0000259" key="6">
    <source>
        <dbReference type="PROSITE" id="PS51826"/>
    </source>
</evidence>
<dbReference type="AlphaFoldDB" id="A0A4R9AHX7"/>
<dbReference type="CDD" id="cd06849">
    <property type="entry name" value="lipoyl_domain"/>
    <property type="match status" value="1"/>
</dbReference>